<proteinExistence type="inferred from homology"/>
<accession>A0A7W5Z6E0</accession>
<dbReference type="GO" id="GO:0009117">
    <property type="term" value="P:nucleotide metabolic process"/>
    <property type="evidence" value="ECO:0007669"/>
    <property type="project" value="UniProtKB-KW"/>
</dbReference>
<dbReference type="RefSeq" id="WP_183754464.1">
    <property type="nucleotide sequence ID" value="NZ_JACICC010000010.1"/>
</dbReference>
<gene>
    <name evidence="5" type="ORF">FHS81_003154</name>
</gene>
<evidence type="ECO:0000256" key="4">
    <source>
        <dbReference type="HAMAP-Rule" id="MF_00528"/>
    </source>
</evidence>
<sequence length="209" mass="22410">MTEPKLPPLWIAVEPLILASTSKTRRAMVEAAGIFAETRHPGVDERALEVQFHGSGAPIEDLALLLAREKALAVSAREPGRLVLGADQTLECDGRQFHKPADVESGKAQIAALAGRTHHLHSAAALARDGRIVFDTVATADMVVRPLDDAFIARYIETVGDAVLTSVGGYQIEGVGIQLFSRITGDHFTILGLPLLPVLAYLRAESYLA</sequence>
<evidence type="ECO:0000256" key="2">
    <source>
        <dbReference type="ARBA" id="ARBA00022801"/>
    </source>
</evidence>
<evidence type="ECO:0000256" key="3">
    <source>
        <dbReference type="ARBA" id="ARBA00023080"/>
    </source>
</evidence>
<dbReference type="InterPro" id="IPR003697">
    <property type="entry name" value="Maf-like"/>
</dbReference>
<dbReference type="EC" id="3.6.1.9" evidence="4"/>
<evidence type="ECO:0000313" key="6">
    <source>
        <dbReference type="Proteomes" id="UP000537592"/>
    </source>
</evidence>
<comment type="similarity">
    <text evidence="4">Belongs to the Maf family.</text>
</comment>
<dbReference type="AlphaFoldDB" id="A0A7W5Z6E0"/>
<protein>
    <recommendedName>
        <fullName evidence="4">Nucleoside triphosphate pyrophosphatase</fullName>
        <ecNumber evidence="4">3.6.1.9</ecNumber>
    </recommendedName>
    <alternativeName>
        <fullName evidence="4">Nucleotide pyrophosphatase</fullName>
        <shortName evidence="4">Nucleotide PPase</shortName>
    </alternativeName>
</protein>
<organism evidence="5 6">
    <name type="scientific">Pseudochelatococcus contaminans</name>
    <dbReference type="NCBI Taxonomy" id="1538103"/>
    <lineage>
        <taxon>Bacteria</taxon>
        <taxon>Pseudomonadati</taxon>
        <taxon>Pseudomonadota</taxon>
        <taxon>Alphaproteobacteria</taxon>
        <taxon>Hyphomicrobiales</taxon>
        <taxon>Chelatococcaceae</taxon>
        <taxon>Pseudochelatococcus</taxon>
    </lineage>
</organism>
<dbReference type="PANTHER" id="PTHR43213:SF5">
    <property type="entry name" value="BIFUNCTIONAL DTTP_UTP PYROPHOSPHATASE_METHYLTRANSFERASE PROTEIN-RELATED"/>
    <property type="match status" value="1"/>
</dbReference>
<keyword evidence="6" id="KW-1185">Reference proteome</keyword>
<comment type="catalytic activity">
    <reaction evidence="4">
        <text>a ribonucleoside 5'-triphosphate + H2O = a ribonucleoside 5'-phosphate + diphosphate + H(+)</text>
        <dbReference type="Rhea" id="RHEA:23996"/>
        <dbReference type="ChEBI" id="CHEBI:15377"/>
        <dbReference type="ChEBI" id="CHEBI:15378"/>
        <dbReference type="ChEBI" id="CHEBI:33019"/>
        <dbReference type="ChEBI" id="CHEBI:58043"/>
        <dbReference type="ChEBI" id="CHEBI:61557"/>
        <dbReference type="EC" id="3.6.1.9"/>
    </reaction>
</comment>
<keyword evidence="3 4" id="KW-0546">Nucleotide metabolism</keyword>
<dbReference type="GO" id="GO:0005737">
    <property type="term" value="C:cytoplasm"/>
    <property type="evidence" value="ECO:0007669"/>
    <property type="project" value="UniProtKB-SubCell"/>
</dbReference>
<feature type="active site" description="Proton acceptor" evidence="4">
    <location>
        <position position="87"/>
    </location>
</feature>
<comment type="caution">
    <text evidence="5">The sequence shown here is derived from an EMBL/GenBank/DDBJ whole genome shotgun (WGS) entry which is preliminary data.</text>
</comment>
<evidence type="ECO:0000313" key="5">
    <source>
        <dbReference type="EMBL" id="MBB3811043.1"/>
    </source>
</evidence>
<name>A0A7W5Z6E0_9HYPH</name>
<dbReference type="GO" id="GO:0047429">
    <property type="term" value="F:nucleoside triphosphate diphosphatase activity"/>
    <property type="evidence" value="ECO:0007669"/>
    <property type="project" value="UniProtKB-EC"/>
</dbReference>
<dbReference type="Gene3D" id="3.90.950.10">
    <property type="match status" value="1"/>
</dbReference>
<dbReference type="CDD" id="cd00555">
    <property type="entry name" value="Maf"/>
    <property type="match status" value="1"/>
</dbReference>
<dbReference type="HAMAP" id="MF_00528">
    <property type="entry name" value="Maf"/>
    <property type="match status" value="1"/>
</dbReference>
<dbReference type="SUPFAM" id="SSF52972">
    <property type="entry name" value="ITPase-like"/>
    <property type="match status" value="1"/>
</dbReference>
<dbReference type="Pfam" id="PF02545">
    <property type="entry name" value="Maf"/>
    <property type="match status" value="1"/>
</dbReference>
<keyword evidence="2 4" id="KW-0378">Hydrolase</keyword>
<dbReference type="EMBL" id="JACICC010000010">
    <property type="protein sequence ID" value="MBB3811043.1"/>
    <property type="molecule type" value="Genomic_DNA"/>
</dbReference>
<reference evidence="5 6" key="1">
    <citation type="submission" date="2020-08" db="EMBL/GenBank/DDBJ databases">
        <title>Genomic Encyclopedia of Type Strains, Phase IV (KMG-IV): sequencing the most valuable type-strain genomes for metagenomic binning, comparative biology and taxonomic classification.</title>
        <authorList>
            <person name="Goeker M."/>
        </authorList>
    </citation>
    <scope>NUCLEOTIDE SEQUENCE [LARGE SCALE GENOMIC DNA]</scope>
    <source>
        <strain evidence="5 6">DSM 28760</strain>
    </source>
</reference>
<dbReference type="InterPro" id="IPR029001">
    <property type="entry name" value="ITPase-like_fam"/>
</dbReference>
<evidence type="ECO:0000256" key="1">
    <source>
        <dbReference type="ARBA" id="ARBA00001968"/>
    </source>
</evidence>
<comment type="function">
    <text evidence="4">Nucleoside triphosphate pyrophosphatase. May have a dual role in cell division arrest and in preventing the incorporation of modified nucleotides into cellular nucleic acids.</text>
</comment>
<dbReference type="PIRSF" id="PIRSF006305">
    <property type="entry name" value="Maf"/>
    <property type="match status" value="1"/>
</dbReference>
<dbReference type="Proteomes" id="UP000537592">
    <property type="component" value="Unassembled WGS sequence"/>
</dbReference>
<comment type="catalytic activity">
    <reaction evidence="4">
        <text>a 2'-deoxyribonucleoside 5'-triphosphate + H2O = a 2'-deoxyribonucleoside 5'-phosphate + diphosphate + H(+)</text>
        <dbReference type="Rhea" id="RHEA:44644"/>
        <dbReference type="ChEBI" id="CHEBI:15377"/>
        <dbReference type="ChEBI" id="CHEBI:15378"/>
        <dbReference type="ChEBI" id="CHEBI:33019"/>
        <dbReference type="ChEBI" id="CHEBI:61560"/>
        <dbReference type="ChEBI" id="CHEBI:65317"/>
        <dbReference type="EC" id="3.6.1.9"/>
    </reaction>
</comment>
<dbReference type="PANTHER" id="PTHR43213">
    <property type="entry name" value="BIFUNCTIONAL DTTP/UTP PYROPHOSPHATASE/METHYLTRANSFERASE PROTEIN-RELATED"/>
    <property type="match status" value="1"/>
</dbReference>
<comment type="cofactor">
    <cofactor evidence="1 4">
        <name>a divalent metal cation</name>
        <dbReference type="ChEBI" id="CHEBI:60240"/>
    </cofactor>
</comment>
<keyword evidence="4" id="KW-0963">Cytoplasm</keyword>
<comment type="subcellular location">
    <subcellularLocation>
        <location evidence="4">Cytoplasm</location>
    </subcellularLocation>
</comment>
<comment type="caution">
    <text evidence="4">Lacks conserved residue(s) required for the propagation of feature annotation.</text>
</comment>